<reference evidence="1" key="1">
    <citation type="journal article" date="2020" name="Fungal Divers.">
        <title>Resolving the Mortierellaceae phylogeny through synthesis of multi-gene phylogenetics and phylogenomics.</title>
        <authorList>
            <person name="Vandepol N."/>
            <person name="Liber J."/>
            <person name="Desiro A."/>
            <person name="Na H."/>
            <person name="Kennedy M."/>
            <person name="Barry K."/>
            <person name="Grigoriev I.V."/>
            <person name="Miller A.N."/>
            <person name="O'Donnell K."/>
            <person name="Stajich J.E."/>
            <person name="Bonito G."/>
        </authorList>
    </citation>
    <scope>NUCLEOTIDE SEQUENCE</scope>
    <source>
        <strain evidence="1">NRRL 6426</strain>
    </source>
</reference>
<organism evidence="1 2">
    <name type="scientific">Linnemannia schmuckeri</name>
    <dbReference type="NCBI Taxonomy" id="64567"/>
    <lineage>
        <taxon>Eukaryota</taxon>
        <taxon>Fungi</taxon>
        <taxon>Fungi incertae sedis</taxon>
        <taxon>Mucoromycota</taxon>
        <taxon>Mortierellomycotina</taxon>
        <taxon>Mortierellomycetes</taxon>
        <taxon>Mortierellales</taxon>
        <taxon>Mortierellaceae</taxon>
        <taxon>Linnemannia</taxon>
    </lineage>
</organism>
<accession>A0A9P5RQL6</accession>
<sequence>MPGNAHNDLSFPKNCTEEEYKQVMAQVKLRGVKYCHKCMKFRKRFCFICFRYRLSCCHDKERTDTHDVPECE</sequence>
<proteinExistence type="predicted"/>
<evidence type="ECO:0000313" key="2">
    <source>
        <dbReference type="Proteomes" id="UP000748756"/>
    </source>
</evidence>
<dbReference type="Proteomes" id="UP000748756">
    <property type="component" value="Unassembled WGS sequence"/>
</dbReference>
<name>A0A9P5RQL6_9FUNG</name>
<gene>
    <name evidence="1" type="ORF">BG015_002765</name>
</gene>
<comment type="caution">
    <text evidence="1">The sequence shown here is derived from an EMBL/GenBank/DDBJ whole genome shotgun (WGS) entry which is preliminary data.</text>
</comment>
<keyword evidence="2" id="KW-1185">Reference proteome</keyword>
<evidence type="ECO:0000313" key="1">
    <source>
        <dbReference type="EMBL" id="KAF9137318.1"/>
    </source>
</evidence>
<dbReference type="AlphaFoldDB" id="A0A9P5RQL6"/>
<dbReference type="EMBL" id="JAAAUQ010001570">
    <property type="protein sequence ID" value="KAF9137318.1"/>
    <property type="molecule type" value="Genomic_DNA"/>
</dbReference>
<dbReference type="OrthoDB" id="10407810at2759"/>
<protein>
    <submittedName>
        <fullName evidence="1">Uncharacterized protein</fullName>
    </submittedName>
</protein>